<dbReference type="EMBL" id="CAJHNH020001779">
    <property type="protein sequence ID" value="CAG5124427.1"/>
    <property type="molecule type" value="Genomic_DNA"/>
</dbReference>
<proteinExistence type="predicted"/>
<keyword evidence="2" id="KW-1185">Reference proteome</keyword>
<feature type="non-terminal residue" evidence="1">
    <location>
        <position position="1"/>
    </location>
</feature>
<accession>A0A8S3Z4K3</accession>
<evidence type="ECO:0000313" key="2">
    <source>
        <dbReference type="Proteomes" id="UP000678393"/>
    </source>
</evidence>
<organism evidence="1 2">
    <name type="scientific">Candidula unifasciata</name>
    <dbReference type="NCBI Taxonomy" id="100452"/>
    <lineage>
        <taxon>Eukaryota</taxon>
        <taxon>Metazoa</taxon>
        <taxon>Spiralia</taxon>
        <taxon>Lophotrochozoa</taxon>
        <taxon>Mollusca</taxon>
        <taxon>Gastropoda</taxon>
        <taxon>Heterobranchia</taxon>
        <taxon>Euthyneura</taxon>
        <taxon>Panpulmonata</taxon>
        <taxon>Eupulmonata</taxon>
        <taxon>Stylommatophora</taxon>
        <taxon>Helicina</taxon>
        <taxon>Helicoidea</taxon>
        <taxon>Geomitridae</taxon>
        <taxon>Candidula</taxon>
    </lineage>
</organism>
<name>A0A8S3Z4K3_9EUPU</name>
<reference evidence="1" key="1">
    <citation type="submission" date="2021-04" db="EMBL/GenBank/DDBJ databases">
        <authorList>
            <consortium name="Molecular Ecology Group"/>
        </authorList>
    </citation>
    <scope>NUCLEOTIDE SEQUENCE</scope>
</reference>
<comment type="caution">
    <text evidence="1">The sequence shown here is derived from an EMBL/GenBank/DDBJ whole genome shotgun (WGS) entry which is preliminary data.</text>
</comment>
<evidence type="ECO:0000313" key="1">
    <source>
        <dbReference type="EMBL" id="CAG5124427.1"/>
    </source>
</evidence>
<dbReference type="AlphaFoldDB" id="A0A8S3Z4K3"/>
<protein>
    <submittedName>
        <fullName evidence="1">Uncharacterized protein</fullName>
    </submittedName>
</protein>
<feature type="non-terminal residue" evidence="1">
    <location>
        <position position="99"/>
    </location>
</feature>
<sequence length="99" mass="11539">KCAFGYYTYPNGTRYTARMVFDQETQRCALEAAYCPRIPQNYSEVQNYPDTDSFTELNKRSCIRNEHDCVGKKTGDYRACSPECKRGVYYSCSYDVGYR</sequence>
<dbReference type="Proteomes" id="UP000678393">
    <property type="component" value="Unassembled WGS sequence"/>
</dbReference>
<gene>
    <name evidence="1" type="ORF">CUNI_LOCUS9985</name>
</gene>